<evidence type="ECO:0000313" key="2">
    <source>
        <dbReference type="EMBL" id="MBB5205453.1"/>
    </source>
</evidence>
<dbReference type="RefSeq" id="WP_138856617.1">
    <property type="nucleotide sequence ID" value="NZ_CP040709.1"/>
</dbReference>
<dbReference type="OrthoDB" id="6692778at2"/>
<organism evidence="2 3">
    <name type="scientific">Inhella inkyongensis</name>
    <dbReference type="NCBI Taxonomy" id="392593"/>
    <lineage>
        <taxon>Bacteria</taxon>
        <taxon>Pseudomonadati</taxon>
        <taxon>Pseudomonadota</taxon>
        <taxon>Betaproteobacteria</taxon>
        <taxon>Burkholderiales</taxon>
        <taxon>Sphaerotilaceae</taxon>
        <taxon>Inhella</taxon>
    </lineage>
</organism>
<gene>
    <name evidence="2" type="ORF">HNQ51_002772</name>
</gene>
<accession>A0A840S6Y6</accession>
<dbReference type="Pfam" id="PF00583">
    <property type="entry name" value="Acetyltransf_1"/>
    <property type="match status" value="1"/>
</dbReference>
<proteinExistence type="predicted"/>
<dbReference type="CDD" id="cd04301">
    <property type="entry name" value="NAT_SF"/>
    <property type="match status" value="1"/>
</dbReference>
<comment type="caution">
    <text evidence="2">The sequence shown here is derived from an EMBL/GenBank/DDBJ whole genome shotgun (WGS) entry which is preliminary data.</text>
</comment>
<keyword evidence="2" id="KW-0808">Transferase</keyword>
<feature type="domain" description="N-acetyltransferase" evidence="1">
    <location>
        <begin position="31"/>
        <end position="187"/>
    </location>
</feature>
<dbReference type="InterPro" id="IPR016181">
    <property type="entry name" value="Acyl_CoA_acyltransferase"/>
</dbReference>
<keyword evidence="3" id="KW-1185">Reference proteome</keyword>
<name>A0A840S6Y6_9BURK</name>
<evidence type="ECO:0000259" key="1">
    <source>
        <dbReference type="PROSITE" id="PS51186"/>
    </source>
</evidence>
<dbReference type="InterPro" id="IPR000182">
    <property type="entry name" value="GNAT_dom"/>
</dbReference>
<evidence type="ECO:0000313" key="3">
    <source>
        <dbReference type="Proteomes" id="UP000554837"/>
    </source>
</evidence>
<reference evidence="2 3" key="1">
    <citation type="submission" date="2020-08" db="EMBL/GenBank/DDBJ databases">
        <title>Genomic Encyclopedia of Type Strains, Phase IV (KMG-IV): sequencing the most valuable type-strain genomes for metagenomic binning, comparative biology and taxonomic classification.</title>
        <authorList>
            <person name="Goeker M."/>
        </authorList>
    </citation>
    <scope>NUCLEOTIDE SEQUENCE [LARGE SCALE GENOMIC DNA]</scope>
    <source>
        <strain evidence="2 3">DSM 23958</strain>
    </source>
</reference>
<protein>
    <submittedName>
        <fullName evidence="2">GNAT superfamily N-acetyltransferase</fullName>
    </submittedName>
</protein>
<dbReference type="AlphaFoldDB" id="A0A840S6Y6"/>
<dbReference type="GO" id="GO:0016747">
    <property type="term" value="F:acyltransferase activity, transferring groups other than amino-acyl groups"/>
    <property type="evidence" value="ECO:0007669"/>
    <property type="project" value="InterPro"/>
</dbReference>
<dbReference type="SUPFAM" id="SSF55729">
    <property type="entry name" value="Acyl-CoA N-acyltransferases (Nat)"/>
    <property type="match status" value="1"/>
</dbReference>
<dbReference type="Gene3D" id="3.40.630.30">
    <property type="match status" value="1"/>
</dbReference>
<sequence length="204" mass="22962">MDEKTFSPTEWALRPTRLTCDRGRAVALGTEDAPQLQAFLDLNPRYSQIVAGRPWLPDEALQELTETPPPDWPQGRTWKLALLGPDGDCQGLLVYSEDLLAHGVWHLGLLLIDERLQRQGLARHWVDAFERHARACGARWVRLGVVVGNAPAEAFWSARGWAEAKRREGVQIGELVQDLRVMVKPLAGDANLDEYLELVSRDRP</sequence>
<dbReference type="EMBL" id="JACHHO010000004">
    <property type="protein sequence ID" value="MBB5205453.1"/>
    <property type="molecule type" value="Genomic_DNA"/>
</dbReference>
<dbReference type="PROSITE" id="PS51186">
    <property type="entry name" value="GNAT"/>
    <property type="match status" value="1"/>
</dbReference>
<dbReference type="Proteomes" id="UP000554837">
    <property type="component" value="Unassembled WGS sequence"/>
</dbReference>